<sequence length="122" mass="13694">MQRERIKRSIIQSQSLSVEAVVGVIAVVVAIFGIALPFIWPHLKSRLDSRRHSRSRSRSTVTSPANSNVPLVDHPWQHAMPHSSIESHAAAGLGETEISRPQRAQSDNREQQRGLIRRTLTF</sequence>
<keyword evidence="4" id="KW-1185">Reference proteome</keyword>
<accession>A0A8H7EDR7</accession>
<dbReference type="EMBL" id="JAAABM010000007">
    <property type="protein sequence ID" value="KAF7676039.1"/>
    <property type="molecule type" value="Genomic_DNA"/>
</dbReference>
<feature type="transmembrane region" description="Helical" evidence="2">
    <location>
        <begin position="20"/>
        <end position="40"/>
    </location>
</feature>
<evidence type="ECO:0000313" key="4">
    <source>
        <dbReference type="Proteomes" id="UP000596902"/>
    </source>
</evidence>
<name>A0A8H7EDR7_9PLEO</name>
<protein>
    <submittedName>
        <fullName evidence="3">Uncharacterized protein</fullName>
    </submittedName>
</protein>
<gene>
    <name evidence="3" type="ORF">GT037_005544</name>
</gene>
<proteinExistence type="predicted"/>
<keyword evidence="2" id="KW-1133">Transmembrane helix</keyword>
<dbReference type="AlphaFoldDB" id="A0A8H7EDR7"/>
<evidence type="ECO:0000313" key="3">
    <source>
        <dbReference type="EMBL" id="KAF7676039.1"/>
    </source>
</evidence>
<feature type="compositionally biased region" description="Polar residues" evidence="1">
    <location>
        <begin position="60"/>
        <end position="69"/>
    </location>
</feature>
<organism evidence="3 4">
    <name type="scientific">Alternaria burnsii</name>
    <dbReference type="NCBI Taxonomy" id="1187904"/>
    <lineage>
        <taxon>Eukaryota</taxon>
        <taxon>Fungi</taxon>
        <taxon>Dikarya</taxon>
        <taxon>Ascomycota</taxon>
        <taxon>Pezizomycotina</taxon>
        <taxon>Dothideomycetes</taxon>
        <taxon>Pleosporomycetidae</taxon>
        <taxon>Pleosporales</taxon>
        <taxon>Pleosporineae</taxon>
        <taxon>Pleosporaceae</taxon>
        <taxon>Alternaria</taxon>
        <taxon>Alternaria sect. Alternaria</taxon>
    </lineage>
</organism>
<keyword evidence="2" id="KW-0812">Transmembrane</keyword>
<feature type="region of interest" description="Disordered" evidence="1">
    <location>
        <begin position="47"/>
        <end position="122"/>
    </location>
</feature>
<reference evidence="3" key="2">
    <citation type="submission" date="2020-08" db="EMBL/GenBank/DDBJ databases">
        <title>Draft Genome Sequence of Cumin Blight Pathogen Alternaria burnsii.</title>
        <authorList>
            <person name="Feng Z."/>
        </authorList>
    </citation>
    <scope>NUCLEOTIDE SEQUENCE</scope>
    <source>
        <strain evidence="3">CBS107.38</strain>
    </source>
</reference>
<comment type="caution">
    <text evidence="3">The sequence shown here is derived from an EMBL/GenBank/DDBJ whole genome shotgun (WGS) entry which is preliminary data.</text>
</comment>
<reference evidence="3" key="1">
    <citation type="submission" date="2020-01" db="EMBL/GenBank/DDBJ databases">
        <authorList>
            <person name="Feng Z.H.Z."/>
        </authorList>
    </citation>
    <scope>NUCLEOTIDE SEQUENCE</scope>
    <source>
        <strain evidence="3">CBS107.38</strain>
    </source>
</reference>
<keyword evidence="2" id="KW-0472">Membrane</keyword>
<dbReference type="RefSeq" id="XP_038786280.1">
    <property type="nucleotide sequence ID" value="XM_038930591.1"/>
</dbReference>
<dbReference type="GeneID" id="62203769"/>
<evidence type="ECO:0000256" key="1">
    <source>
        <dbReference type="SAM" id="MobiDB-lite"/>
    </source>
</evidence>
<dbReference type="Proteomes" id="UP000596902">
    <property type="component" value="Unassembled WGS sequence"/>
</dbReference>
<evidence type="ECO:0000256" key="2">
    <source>
        <dbReference type="SAM" id="Phobius"/>
    </source>
</evidence>